<feature type="domain" description="Activator of Hsp90 ATPase AHSA1-like N-terminal" evidence="2">
    <location>
        <begin position="29"/>
        <end position="165"/>
    </location>
</feature>
<keyword evidence="4" id="KW-1185">Reference proteome</keyword>
<accession>A0AAD7PYB3</accession>
<name>A0AAD7PYB3_QUISA</name>
<dbReference type="KEGG" id="qsa:O6P43_009464"/>
<dbReference type="PANTHER" id="PTHR13009:SF8">
    <property type="entry name" value="AHA1 DOMAIN-CONTAINING PROTEIN"/>
    <property type="match status" value="1"/>
</dbReference>
<dbReference type="GO" id="GO:0006457">
    <property type="term" value="P:protein folding"/>
    <property type="evidence" value="ECO:0007669"/>
    <property type="project" value="TreeGrafter"/>
</dbReference>
<comment type="similarity">
    <text evidence="1">Belongs to the AHA1 family.</text>
</comment>
<protein>
    <submittedName>
        <fullName evidence="3">Activator of 90 kDa heat shock protein ATPase-like</fullName>
    </submittedName>
</protein>
<dbReference type="InterPro" id="IPR023393">
    <property type="entry name" value="START-like_dom_sf"/>
</dbReference>
<dbReference type="Gene3D" id="3.15.10.20">
    <property type="entry name" value="Activator of Hsp90 ATPase Aha1, N-terminal domain"/>
    <property type="match status" value="1"/>
</dbReference>
<evidence type="ECO:0000259" key="2">
    <source>
        <dbReference type="SMART" id="SM01000"/>
    </source>
</evidence>
<dbReference type="EMBL" id="JARAOO010000004">
    <property type="protein sequence ID" value="KAJ7971430.1"/>
    <property type="molecule type" value="Genomic_DNA"/>
</dbReference>
<evidence type="ECO:0000256" key="1">
    <source>
        <dbReference type="ARBA" id="ARBA00006817"/>
    </source>
</evidence>
<proteinExistence type="inferred from homology"/>
<dbReference type="GO" id="GO:0005829">
    <property type="term" value="C:cytosol"/>
    <property type="evidence" value="ECO:0007669"/>
    <property type="project" value="TreeGrafter"/>
</dbReference>
<dbReference type="Gene3D" id="3.30.530.20">
    <property type="match status" value="1"/>
</dbReference>
<dbReference type="AlphaFoldDB" id="A0AAD7PYB3"/>
<dbReference type="SMART" id="SM01000">
    <property type="entry name" value="Aha1_N"/>
    <property type="match status" value="1"/>
</dbReference>
<dbReference type="Pfam" id="PF08327">
    <property type="entry name" value="AHSA1"/>
    <property type="match status" value="1"/>
</dbReference>
<dbReference type="InterPro" id="IPR036338">
    <property type="entry name" value="Aha1"/>
</dbReference>
<dbReference type="PANTHER" id="PTHR13009">
    <property type="entry name" value="HEAT SHOCK PROTEIN 90 HSP90 CO-CHAPERONE AHA-1"/>
    <property type="match status" value="1"/>
</dbReference>
<dbReference type="Pfam" id="PF09229">
    <property type="entry name" value="Aha1_N"/>
    <property type="match status" value="1"/>
</dbReference>
<dbReference type="InterPro" id="IPR015310">
    <property type="entry name" value="AHSA1-like_N"/>
</dbReference>
<dbReference type="GO" id="GO:0001671">
    <property type="term" value="F:ATPase activator activity"/>
    <property type="evidence" value="ECO:0007669"/>
    <property type="project" value="InterPro"/>
</dbReference>
<comment type="caution">
    <text evidence="3">The sequence shown here is derived from an EMBL/GenBank/DDBJ whole genome shotgun (WGS) entry which is preliminary data.</text>
</comment>
<keyword evidence="3" id="KW-0346">Stress response</keyword>
<reference evidence="3" key="1">
    <citation type="journal article" date="2023" name="Science">
        <title>Elucidation of the pathway for biosynthesis of saponin adjuvants from the soapbark tree.</title>
        <authorList>
            <person name="Reed J."/>
            <person name="Orme A."/>
            <person name="El-Demerdash A."/>
            <person name="Owen C."/>
            <person name="Martin L.B.B."/>
            <person name="Misra R.C."/>
            <person name="Kikuchi S."/>
            <person name="Rejzek M."/>
            <person name="Martin A.C."/>
            <person name="Harkess A."/>
            <person name="Leebens-Mack J."/>
            <person name="Louveau T."/>
            <person name="Stephenson M.J."/>
            <person name="Osbourn A."/>
        </authorList>
    </citation>
    <scope>NUCLEOTIDE SEQUENCE</scope>
    <source>
        <strain evidence="3">S10</strain>
    </source>
</reference>
<evidence type="ECO:0000313" key="4">
    <source>
        <dbReference type="Proteomes" id="UP001163823"/>
    </source>
</evidence>
<gene>
    <name evidence="3" type="ORF">O6P43_009464</name>
</gene>
<dbReference type="CDD" id="cd08892">
    <property type="entry name" value="SRPBCC_Aha1"/>
    <property type="match status" value="1"/>
</dbReference>
<dbReference type="Proteomes" id="UP001163823">
    <property type="component" value="Chromosome 4"/>
</dbReference>
<dbReference type="SUPFAM" id="SSF103111">
    <property type="entry name" value="Activator of Hsp90 ATPase, Aha1"/>
    <property type="match status" value="1"/>
</dbReference>
<dbReference type="EMBL" id="JARAOO010000004">
    <property type="protein sequence ID" value="KAJ7971429.1"/>
    <property type="molecule type" value="Genomic_DNA"/>
</dbReference>
<dbReference type="InterPro" id="IPR013538">
    <property type="entry name" value="ASHA1/2-like_C"/>
</dbReference>
<dbReference type="GO" id="GO:0051087">
    <property type="term" value="F:protein-folding chaperone binding"/>
    <property type="evidence" value="ECO:0007669"/>
    <property type="project" value="InterPro"/>
</dbReference>
<dbReference type="SUPFAM" id="SSF55961">
    <property type="entry name" value="Bet v1-like"/>
    <property type="match status" value="1"/>
</dbReference>
<sequence length="347" mass="38848">MAKYGEGDKRWIVEDRPDGANVHNWHWAETNCLEWSRNLFNKLLSDLTVLDGEGDLYIKTKKVDKVEGEAYVNVRKGKIIPGYEISLTLSWEGEAKDSDGKSLLKVDGTVEIPYIADENADEDPEVRITVKDEGPIGRRLKEAMLSKGKPVILEKLKVYVQSMAKGGPAKDELEVKKIAPKTQSSATAAATAPVAAKKEAAVRKEAKKGFKTITLTEKFSCRARDLFEILMEENRWKGFTQSNAKISKEVGGEFSIFDGSVTGTNVELQEAKLILQKWRFGSWPDGIHSLVRLTFDEPEPGVTTVNLTHTDIPEEDRYGNATVVENTERGWRDLIFQRIRAVFGFGI</sequence>
<organism evidence="3 4">
    <name type="scientific">Quillaja saponaria</name>
    <name type="common">Soap bark tree</name>
    <dbReference type="NCBI Taxonomy" id="32244"/>
    <lineage>
        <taxon>Eukaryota</taxon>
        <taxon>Viridiplantae</taxon>
        <taxon>Streptophyta</taxon>
        <taxon>Embryophyta</taxon>
        <taxon>Tracheophyta</taxon>
        <taxon>Spermatophyta</taxon>
        <taxon>Magnoliopsida</taxon>
        <taxon>eudicotyledons</taxon>
        <taxon>Gunneridae</taxon>
        <taxon>Pentapetalae</taxon>
        <taxon>rosids</taxon>
        <taxon>fabids</taxon>
        <taxon>Fabales</taxon>
        <taxon>Quillajaceae</taxon>
        <taxon>Quillaja</taxon>
    </lineage>
</organism>
<evidence type="ECO:0000313" key="3">
    <source>
        <dbReference type="EMBL" id="KAJ7971430.1"/>
    </source>
</evidence>